<evidence type="ECO:0000313" key="2">
    <source>
        <dbReference type="EMBL" id="ACD47029.1"/>
    </source>
</evidence>
<keyword evidence="1" id="KW-0472">Membrane</keyword>
<proteinExistence type="evidence at transcript level"/>
<feature type="transmembrane region" description="Helical" evidence="1">
    <location>
        <begin position="68"/>
        <end position="90"/>
    </location>
</feature>
<dbReference type="EMBL" id="EU233999">
    <property type="protein sequence ID" value="ACD47029.1"/>
    <property type="molecule type" value="mRNA"/>
</dbReference>
<sequence>MLASMVPDFFPRIFISNVASLWVFFIVSTSLFRSWMVLFNSITCLVVFSCNSLRDFCASSLRSSSSLALFTCISFSVLLRSFLMSSTIIMRYSFRIRSSFSGVLGCPGLGEVGVLGSGDGEWSWFLLVRFLCLPFDI</sequence>
<evidence type="ECO:0000256" key="1">
    <source>
        <dbReference type="SAM" id="Phobius"/>
    </source>
</evidence>
<protein>
    <submittedName>
        <fullName evidence="2">ASL1/Ift80 fusion protein</fullName>
    </submittedName>
</protein>
<feature type="transmembrane region" description="Helical" evidence="1">
    <location>
        <begin position="21"/>
        <end position="48"/>
    </location>
</feature>
<keyword evidence="1" id="KW-0812">Transmembrane</keyword>
<reference evidence="2" key="1">
    <citation type="submission" date="2007-10" db="EMBL/GenBank/DDBJ databases">
        <title>An active antisense promoter in mouse L1 retrotransposons has implications for fusion gene expression and epigenetic control.</title>
        <authorList>
            <person name="Li J."/>
            <person name="Symer D.E."/>
        </authorList>
    </citation>
    <scope>NUCLEOTIDE SEQUENCE</scope>
    <source>
        <tissue evidence="2">Testis</tissue>
    </source>
</reference>
<accession>C6EQG5</accession>
<name>C6EQG5_MOUSE</name>
<organism evidence="2">
    <name type="scientific">Mus musculus</name>
    <name type="common">Mouse</name>
    <dbReference type="NCBI Taxonomy" id="10090"/>
    <lineage>
        <taxon>Eukaryota</taxon>
        <taxon>Metazoa</taxon>
        <taxon>Chordata</taxon>
        <taxon>Craniata</taxon>
        <taxon>Vertebrata</taxon>
        <taxon>Euteleostomi</taxon>
        <taxon>Mammalia</taxon>
        <taxon>Eutheria</taxon>
        <taxon>Euarchontoglires</taxon>
        <taxon>Glires</taxon>
        <taxon>Rodentia</taxon>
        <taxon>Myomorpha</taxon>
        <taxon>Muroidea</taxon>
        <taxon>Muridae</taxon>
        <taxon>Murinae</taxon>
        <taxon>Mus</taxon>
        <taxon>Mus</taxon>
    </lineage>
</organism>
<dbReference type="AlphaFoldDB" id="C6EQG5"/>
<keyword evidence="1" id="KW-1133">Transmembrane helix</keyword>